<gene>
    <name evidence="2" type="ORF">SAMN05444273_10577</name>
</gene>
<sequence length="95" mass="10568">MIRACAIVALLALTAPVSAAPNEQLLRSIEHRLAFWNVGPVDYKALTTSQAAALHMKLSNAPSRFSGRSHMFRQELLTILRWDGSEKNYSLNKSD</sequence>
<organism evidence="2 3">
    <name type="scientific">Litoreibacter ascidiaceicola</name>
    <dbReference type="NCBI Taxonomy" id="1486859"/>
    <lineage>
        <taxon>Bacteria</taxon>
        <taxon>Pseudomonadati</taxon>
        <taxon>Pseudomonadota</taxon>
        <taxon>Alphaproteobacteria</taxon>
        <taxon>Rhodobacterales</taxon>
        <taxon>Roseobacteraceae</taxon>
        <taxon>Litoreibacter</taxon>
    </lineage>
</organism>
<name>A0A1M5AKJ9_9RHOB</name>
<dbReference type="EMBL" id="FQUV01000005">
    <property type="protein sequence ID" value="SHF30664.1"/>
    <property type="molecule type" value="Genomic_DNA"/>
</dbReference>
<evidence type="ECO:0000313" key="3">
    <source>
        <dbReference type="Proteomes" id="UP000184144"/>
    </source>
</evidence>
<keyword evidence="3" id="KW-1185">Reference proteome</keyword>
<dbReference type="AlphaFoldDB" id="A0A1M5AKJ9"/>
<feature type="signal peptide" evidence="1">
    <location>
        <begin position="1"/>
        <end position="19"/>
    </location>
</feature>
<protein>
    <submittedName>
        <fullName evidence="2">Uncharacterized protein</fullName>
    </submittedName>
</protein>
<dbReference type="Proteomes" id="UP000184144">
    <property type="component" value="Unassembled WGS sequence"/>
</dbReference>
<reference evidence="3" key="1">
    <citation type="submission" date="2016-11" db="EMBL/GenBank/DDBJ databases">
        <authorList>
            <person name="Varghese N."/>
            <person name="Submissions S."/>
        </authorList>
    </citation>
    <scope>NUCLEOTIDE SEQUENCE [LARGE SCALE GENOMIC DNA]</scope>
    <source>
        <strain evidence="3">DSM 100566</strain>
    </source>
</reference>
<dbReference type="RefSeq" id="WP_073143822.1">
    <property type="nucleotide sequence ID" value="NZ_FQUV01000005.1"/>
</dbReference>
<dbReference type="STRING" id="1486859.SAMN05444273_10577"/>
<feature type="chain" id="PRO_5012747877" evidence="1">
    <location>
        <begin position="20"/>
        <end position="95"/>
    </location>
</feature>
<proteinExistence type="predicted"/>
<evidence type="ECO:0000313" key="2">
    <source>
        <dbReference type="EMBL" id="SHF30664.1"/>
    </source>
</evidence>
<dbReference type="OrthoDB" id="7659287at2"/>
<keyword evidence="1" id="KW-0732">Signal</keyword>
<evidence type="ECO:0000256" key="1">
    <source>
        <dbReference type="SAM" id="SignalP"/>
    </source>
</evidence>
<accession>A0A1M5AKJ9</accession>